<dbReference type="Gene3D" id="3.90.580.10">
    <property type="entry name" value="Zinc finger, CHC2-type domain"/>
    <property type="match status" value="1"/>
</dbReference>
<dbReference type="InterPro" id="IPR036977">
    <property type="entry name" value="DNA_primase_Znf_CHC2"/>
</dbReference>
<gene>
    <name evidence="1" type="ORF">NAG76_02455</name>
</gene>
<dbReference type="Gene3D" id="3.30.70.1790">
    <property type="entry name" value="RepB DNA-primase, N-terminal domain"/>
    <property type="match status" value="1"/>
</dbReference>
<dbReference type="Proteomes" id="UP001056756">
    <property type="component" value="Chromosome"/>
</dbReference>
<dbReference type="SUPFAM" id="SSF52540">
    <property type="entry name" value="P-loop containing nucleoside triphosphate hydrolases"/>
    <property type="match status" value="1"/>
</dbReference>
<name>A0A9J6ZG32_9BACL</name>
<evidence type="ECO:0000313" key="1">
    <source>
        <dbReference type="EMBL" id="URN95138.1"/>
    </source>
</evidence>
<reference evidence="1" key="1">
    <citation type="submission" date="2022-05" db="EMBL/GenBank/DDBJ databases">
        <title>Novel bacterial taxa in a minimal lignocellulolytic consortium and its capacity to transform plastics disclosed by genome-resolved metagenomics.</title>
        <authorList>
            <person name="Rodriguez C.A.D."/>
            <person name="Diaz-Garcia L."/>
            <person name="Herrera K."/>
            <person name="Tarazona N.A."/>
            <person name="Sproer C."/>
            <person name="Overmann J."/>
            <person name="Jimenez D.J."/>
        </authorList>
    </citation>
    <scope>NUCLEOTIDE SEQUENCE</scope>
    <source>
        <strain evidence="1">MAG5</strain>
    </source>
</reference>
<dbReference type="AlphaFoldDB" id="A0A9J6ZG32"/>
<dbReference type="GO" id="GO:0006260">
    <property type="term" value="P:DNA replication"/>
    <property type="evidence" value="ECO:0007669"/>
    <property type="project" value="InterPro"/>
</dbReference>
<protein>
    <submittedName>
        <fullName evidence="1">Uncharacterized protein</fullName>
    </submittedName>
</protein>
<proteinExistence type="predicted"/>
<evidence type="ECO:0000313" key="2">
    <source>
        <dbReference type="Proteomes" id="UP001056756"/>
    </source>
</evidence>
<dbReference type="EMBL" id="CP097899">
    <property type="protein sequence ID" value="URN95138.1"/>
    <property type="molecule type" value="Genomic_DNA"/>
</dbReference>
<sequence length="1009" mass="117160">MKSRPVDVVEDGKYYINLLTSIHGDKPFEIRFVPNSNHRGFGSTSILRYGDYIYRAKLIKGEGVDKKAQWCRFNAEEFGRAIIDEFMNVSDYGVGCNVLFTVNSPNFDIMNTCVTSDEHIKDGGSINAQFIDIDAPKQIRKDKESLRQFKKQVAQSIKSFSVQPSGVIETKNGYHVYWFVSDGKPELFRHVQMQLVQELGGDKNCINESRLLRLPYFMHVKDPKEPFPVTIKVWQPEVSYSQKYLKDNLSELTDETLEKLIKKSESSQQTNMSSTRKDAVLELVFERINPVGGNEDKIITQCCMPDHNDKKPSAWIDKNYMFYHCQGCGTHLPLEELARELNWHDVLDEINRYDIDLDQELNKVKSNARSVKELIKDVSEQEQQQIENIAESVIGDFKNAYNQNINDRHVQYIFDIVTLLVKASEQEKPTLIPLEMGGGKSTIIKVFLQQMLRDSNDYGAVVVVDRIEDAKKLAEEINDYFGSDQHALALYGFDEDDCLDNLYENAKNNSCPVFATNFKYKCNHIQRCRYFQQGEIQKQYPVLIVTKKRISLDFGKIGKYKFFGEHDEKQRKLLLFDEKPSIVSIRELNHKQFDRYNDLIQSKMEKSETPEALKEFNKAVEYVESHFYDAEKRELFEAIDKDFYFSDAFQTEFRKQFPDYTREIFEYPNTLQNIIRNGGHKDVTSKGVKLITNVYQDYADISGFKTFIFDGTADMDLEYNHDKYRLINFEPIRTYEGLEINICDTISASRTSLSDSDKVKAFCDDVITICEQHPTSKVYIPTFMSNEDEIADYLKDYIQRGQVLLAHYGATKGTNKFKECDIVAICGILHKNENHYIAKAKAIYEQCGELLDDIDCTKYDNVRRFNDNRIEAVKLLDMLAEYSQEIKRSNQRNNAENVAGKVYVFHNDKLLLEQIGLKFPNCTISEWYPQNMIETAIVTKGNNPKQMAFIDYINECEKHEIWFDEIREYLDMPTKGFSKLINNDTIQDFIKSKGYVEIKDGKRKKLVKS</sequence>
<dbReference type="GO" id="GO:0008270">
    <property type="term" value="F:zinc ion binding"/>
    <property type="evidence" value="ECO:0007669"/>
    <property type="project" value="InterPro"/>
</dbReference>
<organism evidence="1 2">
    <name type="scientific">Candidatus Pristimantibacillus lignocellulolyticus</name>
    <dbReference type="NCBI Taxonomy" id="2994561"/>
    <lineage>
        <taxon>Bacteria</taxon>
        <taxon>Bacillati</taxon>
        <taxon>Bacillota</taxon>
        <taxon>Bacilli</taxon>
        <taxon>Bacillales</taxon>
        <taxon>Paenibacillaceae</taxon>
        <taxon>Candidatus Pristimantibacillus</taxon>
    </lineage>
</organism>
<dbReference type="InterPro" id="IPR027417">
    <property type="entry name" value="P-loop_NTPase"/>
</dbReference>
<accession>A0A9J6ZG32</accession>
<dbReference type="GO" id="GO:0003677">
    <property type="term" value="F:DNA binding"/>
    <property type="evidence" value="ECO:0007669"/>
    <property type="project" value="InterPro"/>
</dbReference>
<dbReference type="KEGG" id="plig:NAG76_02455"/>